<evidence type="ECO:0000313" key="2">
    <source>
        <dbReference type="Proteomes" id="UP000054342"/>
    </source>
</evidence>
<organism evidence="1 2">
    <name type="scientific">Exophiala xenobiotica</name>
    <dbReference type="NCBI Taxonomy" id="348802"/>
    <lineage>
        <taxon>Eukaryota</taxon>
        <taxon>Fungi</taxon>
        <taxon>Dikarya</taxon>
        <taxon>Ascomycota</taxon>
        <taxon>Pezizomycotina</taxon>
        <taxon>Eurotiomycetes</taxon>
        <taxon>Chaetothyriomycetidae</taxon>
        <taxon>Chaetothyriales</taxon>
        <taxon>Herpotrichiellaceae</taxon>
        <taxon>Exophiala</taxon>
    </lineage>
</organism>
<dbReference type="AlphaFoldDB" id="A0A0D2EYZ1"/>
<sequence length="120" mass="13128">MSIFSRNLKRGATEEGIATKTLRRDGHCSTAWAIMGLCAKSRLVITRKPRFSKPCSPLQPLPQFSTVTTFALFSCNLTDPSTRPACHRVKQRNEGIPTIATAILAQLQSLVMSRKGSPAV</sequence>
<evidence type="ECO:0000313" key="1">
    <source>
        <dbReference type="EMBL" id="KIW59890.1"/>
    </source>
</evidence>
<dbReference type="GeneID" id="25322060"/>
<reference evidence="1 2" key="1">
    <citation type="submission" date="2015-01" db="EMBL/GenBank/DDBJ databases">
        <title>The Genome Sequence of Exophiala xenobiotica CBS118157.</title>
        <authorList>
            <consortium name="The Broad Institute Genomics Platform"/>
            <person name="Cuomo C."/>
            <person name="de Hoog S."/>
            <person name="Gorbushina A."/>
            <person name="Stielow B."/>
            <person name="Teixiera M."/>
            <person name="Abouelleil A."/>
            <person name="Chapman S.B."/>
            <person name="Priest M."/>
            <person name="Young S.K."/>
            <person name="Wortman J."/>
            <person name="Nusbaum C."/>
            <person name="Birren B."/>
        </authorList>
    </citation>
    <scope>NUCLEOTIDE SEQUENCE [LARGE SCALE GENOMIC DNA]</scope>
    <source>
        <strain evidence="1 2">CBS 118157</strain>
    </source>
</reference>
<proteinExistence type="predicted"/>
<dbReference type="HOGENOM" id="CLU_2049732_0_0_1"/>
<dbReference type="EMBL" id="KN847317">
    <property type="protein sequence ID" value="KIW59890.1"/>
    <property type="molecule type" value="Genomic_DNA"/>
</dbReference>
<protein>
    <submittedName>
        <fullName evidence="1">Uncharacterized protein</fullName>
    </submittedName>
</protein>
<name>A0A0D2EYZ1_9EURO</name>
<dbReference type="RefSeq" id="XP_013320474.1">
    <property type="nucleotide sequence ID" value="XM_013465020.1"/>
</dbReference>
<dbReference type="Proteomes" id="UP000054342">
    <property type="component" value="Unassembled WGS sequence"/>
</dbReference>
<keyword evidence="2" id="KW-1185">Reference proteome</keyword>
<accession>A0A0D2EYZ1</accession>
<gene>
    <name evidence="1" type="ORF">PV05_00152</name>
</gene>